<evidence type="ECO:0000259" key="4">
    <source>
        <dbReference type="Pfam" id="PF00724"/>
    </source>
</evidence>
<dbReference type="GO" id="GO:0016628">
    <property type="term" value="F:oxidoreductase activity, acting on the CH-CH group of donors, NAD or NADP as acceptor"/>
    <property type="evidence" value="ECO:0007669"/>
    <property type="project" value="UniProtKB-ARBA"/>
</dbReference>
<dbReference type="GO" id="GO:0010181">
    <property type="term" value="F:FMN binding"/>
    <property type="evidence" value="ECO:0007669"/>
    <property type="project" value="InterPro"/>
</dbReference>
<comment type="cofactor">
    <cofactor evidence="1">
        <name>FMN</name>
        <dbReference type="ChEBI" id="CHEBI:58210"/>
    </cofactor>
</comment>
<comment type="similarity">
    <text evidence="2">Belongs to the NADH:flavin oxidoreductase/NADH oxidase family.</text>
</comment>
<evidence type="ECO:0000313" key="6">
    <source>
        <dbReference type="Proteomes" id="UP000281975"/>
    </source>
</evidence>
<dbReference type="Proteomes" id="UP000281975">
    <property type="component" value="Unassembled WGS sequence"/>
</dbReference>
<dbReference type="InterPro" id="IPR013785">
    <property type="entry name" value="Aldolase_TIM"/>
</dbReference>
<proteinExistence type="inferred from homology"/>
<dbReference type="EMBL" id="RBIN01000011">
    <property type="protein sequence ID" value="RKQ95747.1"/>
    <property type="molecule type" value="Genomic_DNA"/>
</dbReference>
<sequence>MAKEIRVAYPTLFTPLKLGSLEIPNRVIMAPLTRARMPDRIPGEMHATYYGQRAGAGMIICEATNVSPTAVGYVYTPGIWNDQQEAGWKQVVEAVHARGGRIAMQLWHVGRVSNERVQPNGQKPVAPSAIRGEGAQCYVEFEDGTSGREDASTPRALETEEIPELVESYRQAAVRSKRAGFDMVEVHAANAYLLQQFMATGSNQRTDRYGGSLENRARVVLEIVDAVASVYGYDRVGIRMSPFIEIFGLKDDESEAMMYYMAEQLNVRGLAYLHINEPDWAGDDIHLTDDFRRAVRARFRYGALLFCGHYTAEREQDLIERGIGDAAVFGRPFIANPDLPERFRTGAALNEPDPDTFYGGGAEGYIDYPFLEQQTDR</sequence>
<evidence type="ECO:0000313" key="5">
    <source>
        <dbReference type="EMBL" id="RKQ95747.1"/>
    </source>
</evidence>
<dbReference type="PANTHER" id="PTHR22893:SF91">
    <property type="entry name" value="NADPH DEHYDROGENASE 2-RELATED"/>
    <property type="match status" value="1"/>
</dbReference>
<dbReference type="SUPFAM" id="SSF51395">
    <property type="entry name" value="FMN-linked oxidoreductases"/>
    <property type="match status" value="1"/>
</dbReference>
<dbReference type="FunFam" id="3.20.20.70:FF:000059">
    <property type="entry name" value="N-ethylmaleimide reductase, FMN-linked"/>
    <property type="match status" value="1"/>
</dbReference>
<organism evidence="5 6">
    <name type="scientific">Kushneria sinocarnis</name>
    <dbReference type="NCBI Taxonomy" id="595502"/>
    <lineage>
        <taxon>Bacteria</taxon>
        <taxon>Pseudomonadati</taxon>
        <taxon>Pseudomonadota</taxon>
        <taxon>Gammaproteobacteria</taxon>
        <taxon>Oceanospirillales</taxon>
        <taxon>Halomonadaceae</taxon>
        <taxon>Kushneria</taxon>
    </lineage>
</organism>
<evidence type="ECO:0000256" key="2">
    <source>
        <dbReference type="ARBA" id="ARBA00005979"/>
    </source>
</evidence>
<feature type="domain" description="NADH:flavin oxidoreductase/NADH oxidase N-terminal" evidence="4">
    <location>
        <begin position="12"/>
        <end position="349"/>
    </location>
</feature>
<dbReference type="AlphaFoldDB" id="A0A420WSL1"/>
<comment type="caution">
    <text evidence="5">The sequence shown here is derived from an EMBL/GenBank/DDBJ whole genome shotgun (WGS) entry which is preliminary data.</text>
</comment>
<protein>
    <submittedName>
        <fullName evidence="5">N-ethylmaleimide reductase</fullName>
    </submittedName>
</protein>
<dbReference type="Pfam" id="PF00724">
    <property type="entry name" value="Oxidored_FMN"/>
    <property type="match status" value="1"/>
</dbReference>
<keyword evidence="6" id="KW-1185">Reference proteome</keyword>
<dbReference type="Gene3D" id="3.20.20.70">
    <property type="entry name" value="Aldolase class I"/>
    <property type="match status" value="1"/>
</dbReference>
<name>A0A420WSL1_9GAMM</name>
<dbReference type="NCBIfam" id="NF007899">
    <property type="entry name" value="PRK10605.1"/>
    <property type="match status" value="1"/>
</dbReference>
<reference evidence="5 6" key="1">
    <citation type="submission" date="2018-10" db="EMBL/GenBank/DDBJ databases">
        <title>Genomic Encyclopedia of Type Strains, Phase IV (KMG-IV): sequencing the most valuable type-strain genomes for metagenomic binning, comparative biology and taxonomic classification.</title>
        <authorList>
            <person name="Goeker M."/>
        </authorList>
    </citation>
    <scope>NUCLEOTIDE SEQUENCE [LARGE SCALE GENOMIC DNA]</scope>
    <source>
        <strain evidence="5 6">DSM 23229</strain>
    </source>
</reference>
<dbReference type="InterPro" id="IPR001155">
    <property type="entry name" value="OxRdtase_FMN_N"/>
</dbReference>
<dbReference type="InterPro" id="IPR045247">
    <property type="entry name" value="Oye-like"/>
</dbReference>
<evidence type="ECO:0000256" key="3">
    <source>
        <dbReference type="ARBA" id="ARBA00023002"/>
    </source>
</evidence>
<accession>A0A420WSL1</accession>
<gene>
    <name evidence="5" type="ORF">C7446_3122</name>
</gene>
<dbReference type="CDD" id="cd02933">
    <property type="entry name" value="OYE_like_FMN"/>
    <property type="match status" value="1"/>
</dbReference>
<dbReference type="GO" id="GO:0005829">
    <property type="term" value="C:cytosol"/>
    <property type="evidence" value="ECO:0007669"/>
    <property type="project" value="UniProtKB-ARBA"/>
</dbReference>
<dbReference type="PANTHER" id="PTHR22893">
    <property type="entry name" value="NADH OXIDOREDUCTASE-RELATED"/>
    <property type="match status" value="1"/>
</dbReference>
<evidence type="ECO:0000256" key="1">
    <source>
        <dbReference type="ARBA" id="ARBA00001917"/>
    </source>
</evidence>
<keyword evidence="3" id="KW-0560">Oxidoreductase</keyword>